<feature type="transmembrane region" description="Helical" evidence="8">
    <location>
        <begin position="14"/>
        <end position="31"/>
    </location>
</feature>
<reference evidence="10" key="2">
    <citation type="submission" date="2020-05" db="UniProtKB">
        <authorList>
            <consortium name="EnsemblMetazoa"/>
        </authorList>
    </citation>
    <scope>IDENTIFICATION</scope>
    <source>
        <strain evidence="10">IAEA</strain>
    </source>
</reference>
<feature type="transmembrane region" description="Helical" evidence="8">
    <location>
        <begin position="38"/>
        <end position="55"/>
    </location>
</feature>
<dbReference type="EnsemblMetazoa" id="GBRI010446-RA">
    <property type="protein sequence ID" value="GBRI010446-PA"/>
    <property type="gene ID" value="GBRI010446"/>
</dbReference>
<accession>A0A1A9W8T8</accession>
<dbReference type="PANTHER" id="PTHR10846">
    <property type="entry name" value="SODIUM/POTASSIUM/CALCIUM EXCHANGER"/>
    <property type="match status" value="1"/>
</dbReference>
<keyword evidence="4" id="KW-0106">Calcium</keyword>
<evidence type="ECO:0000256" key="6">
    <source>
        <dbReference type="ARBA" id="ARBA00022989"/>
    </source>
</evidence>
<keyword evidence="4" id="KW-0813">Transport</keyword>
<name>A0A1A9W8T8_9MUSC</name>
<keyword evidence="4" id="KW-0406">Ion transport</keyword>
<dbReference type="InterPro" id="IPR004837">
    <property type="entry name" value="NaCa_Exmemb"/>
</dbReference>
<dbReference type="GO" id="GO:0005262">
    <property type="term" value="F:calcium channel activity"/>
    <property type="evidence" value="ECO:0007669"/>
    <property type="project" value="TreeGrafter"/>
</dbReference>
<evidence type="ECO:0000259" key="9">
    <source>
        <dbReference type="Pfam" id="PF01699"/>
    </source>
</evidence>
<evidence type="ECO:0000313" key="11">
    <source>
        <dbReference type="Proteomes" id="UP000091820"/>
    </source>
</evidence>
<dbReference type="InterPro" id="IPR044880">
    <property type="entry name" value="NCX_ion-bd_dom_sf"/>
</dbReference>
<dbReference type="STRING" id="37001.A0A1A9W8T8"/>
<protein>
    <recommendedName>
        <fullName evidence="9">Sodium/calcium exchanger membrane region domain-containing protein</fullName>
    </recommendedName>
</protein>
<keyword evidence="11" id="KW-1185">Reference proteome</keyword>
<evidence type="ECO:0000256" key="3">
    <source>
        <dbReference type="ARBA" id="ARBA00022449"/>
    </source>
</evidence>
<dbReference type="GO" id="GO:0005886">
    <property type="term" value="C:plasma membrane"/>
    <property type="evidence" value="ECO:0007669"/>
    <property type="project" value="TreeGrafter"/>
</dbReference>
<feature type="domain" description="Sodium/calcium exchanger membrane region" evidence="9">
    <location>
        <begin position="139"/>
        <end position="200"/>
    </location>
</feature>
<comment type="subcellular location">
    <subcellularLocation>
        <location evidence="1">Membrane</location>
        <topology evidence="1">Multi-pass membrane protein</topology>
    </subcellularLocation>
</comment>
<evidence type="ECO:0000256" key="4">
    <source>
        <dbReference type="ARBA" id="ARBA00022568"/>
    </source>
</evidence>
<dbReference type="GO" id="GO:0006874">
    <property type="term" value="P:intracellular calcium ion homeostasis"/>
    <property type="evidence" value="ECO:0007669"/>
    <property type="project" value="TreeGrafter"/>
</dbReference>
<dbReference type="GO" id="GO:0008273">
    <property type="term" value="F:calcium, potassium:sodium antiporter activity"/>
    <property type="evidence" value="ECO:0007669"/>
    <property type="project" value="TreeGrafter"/>
</dbReference>
<dbReference type="Proteomes" id="UP000091820">
    <property type="component" value="Unassembled WGS sequence"/>
</dbReference>
<keyword evidence="3" id="KW-0050">Antiport</keyword>
<keyword evidence="5 8" id="KW-0812">Transmembrane</keyword>
<dbReference type="Gene3D" id="1.20.1420.30">
    <property type="entry name" value="NCX, central ion-binding region"/>
    <property type="match status" value="2"/>
</dbReference>
<feature type="transmembrane region" description="Helical" evidence="8">
    <location>
        <begin position="173"/>
        <end position="192"/>
    </location>
</feature>
<dbReference type="AlphaFoldDB" id="A0A1A9W8T8"/>
<proteinExistence type="inferred from homology"/>
<keyword evidence="7 8" id="KW-0472">Membrane</keyword>
<sequence>MGIAMDWWPITREILLYLFSVGLLTGFLFNGTIEWLEALTLVVVFVMYSAWLLFFNRVVVPPLRKTDSECPCSCFRVGATVIENEVKIRVYESDLPFNFFQWPKGKLYVKFNWVLTYPFHLAFFFTIPNCKRRLTRKLSLLSFIMFVIWIVALMYVITWTAIVIGFYLDIPDVIMNMTFSAAAVSLPELLFCRTAAKKGREHQSN</sequence>
<dbReference type="PANTHER" id="PTHR10846:SF73">
    <property type="entry name" value="SODIUM_CALCIUM EXCHANGER MEMBRANE REGION DOMAIN-CONTAINING PROTEIN"/>
    <property type="match status" value="1"/>
</dbReference>
<evidence type="ECO:0000256" key="2">
    <source>
        <dbReference type="ARBA" id="ARBA00005364"/>
    </source>
</evidence>
<evidence type="ECO:0000256" key="8">
    <source>
        <dbReference type="SAM" id="Phobius"/>
    </source>
</evidence>
<organism evidence="10 11">
    <name type="scientific">Glossina brevipalpis</name>
    <dbReference type="NCBI Taxonomy" id="37001"/>
    <lineage>
        <taxon>Eukaryota</taxon>
        <taxon>Metazoa</taxon>
        <taxon>Ecdysozoa</taxon>
        <taxon>Arthropoda</taxon>
        <taxon>Hexapoda</taxon>
        <taxon>Insecta</taxon>
        <taxon>Pterygota</taxon>
        <taxon>Neoptera</taxon>
        <taxon>Endopterygota</taxon>
        <taxon>Diptera</taxon>
        <taxon>Brachycera</taxon>
        <taxon>Muscomorpha</taxon>
        <taxon>Hippoboscoidea</taxon>
        <taxon>Glossinidae</taxon>
        <taxon>Glossina</taxon>
    </lineage>
</organism>
<evidence type="ECO:0000256" key="1">
    <source>
        <dbReference type="ARBA" id="ARBA00004141"/>
    </source>
</evidence>
<evidence type="ECO:0000313" key="10">
    <source>
        <dbReference type="EnsemblMetazoa" id="GBRI010446-PA"/>
    </source>
</evidence>
<reference evidence="11" key="1">
    <citation type="submission" date="2014-03" db="EMBL/GenBank/DDBJ databases">
        <authorList>
            <person name="Aksoy S."/>
            <person name="Warren W."/>
            <person name="Wilson R.K."/>
        </authorList>
    </citation>
    <scope>NUCLEOTIDE SEQUENCE [LARGE SCALE GENOMIC DNA]</scope>
    <source>
        <strain evidence="11">IAEA</strain>
    </source>
</reference>
<comment type="similarity">
    <text evidence="2">Belongs to the Ca(2+):cation antiporter (CaCA) (TC 2.A.19) family. SLC24A subfamily.</text>
</comment>
<dbReference type="Pfam" id="PF01699">
    <property type="entry name" value="Na_Ca_ex"/>
    <property type="match status" value="1"/>
</dbReference>
<evidence type="ECO:0000256" key="5">
    <source>
        <dbReference type="ARBA" id="ARBA00022692"/>
    </source>
</evidence>
<dbReference type="VEuPathDB" id="VectorBase:GBRI010446"/>
<keyword evidence="4" id="KW-0109">Calcium transport</keyword>
<feature type="transmembrane region" description="Helical" evidence="8">
    <location>
        <begin position="140"/>
        <end position="167"/>
    </location>
</feature>
<dbReference type="InterPro" id="IPR004481">
    <property type="entry name" value="K/Na/Ca-exchanger"/>
</dbReference>
<keyword evidence="6 8" id="KW-1133">Transmembrane helix</keyword>
<evidence type="ECO:0000256" key="7">
    <source>
        <dbReference type="ARBA" id="ARBA00023136"/>
    </source>
</evidence>